<reference evidence="1" key="1">
    <citation type="journal article" date="2010" name="Appl. Environ. Microbiol.">
        <title>Cellulosilyticum ruminicola, a newly described rumen bacterium that possesses redundant fibrolytic-protein-encoding genes and degrades lignocellulose with multiple carbohydrate- borne fibrolytic enzymes.</title>
        <authorList>
            <person name="Cai S."/>
            <person name="Li J."/>
            <person name="Hu F.Z."/>
            <person name="Zhang K."/>
            <person name="Luo Y."/>
            <person name="Janto B."/>
            <person name="Boissy R."/>
            <person name="Ehrlich G."/>
            <person name="Dong X."/>
        </authorList>
    </citation>
    <scope>NUCLEOTIDE SEQUENCE</scope>
    <source>
        <strain evidence="1">CGMCC 1.5065</strain>
    </source>
</reference>
<organism evidence="1">
    <name type="scientific">Cellulosilyticum ruminicola</name>
    <dbReference type="NCBI Taxonomy" id="425254"/>
    <lineage>
        <taxon>Bacteria</taxon>
        <taxon>Bacillati</taxon>
        <taxon>Bacillota</taxon>
        <taxon>Clostridia</taxon>
        <taxon>Lachnospirales</taxon>
        <taxon>Cellulosilyticaceae</taxon>
        <taxon>Cellulosilyticum</taxon>
    </lineage>
</organism>
<dbReference type="InterPro" id="IPR008979">
    <property type="entry name" value="Galactose-bd-like_sf"/>
</dbReference>
<protein>
    <submittedName>
        <fullName evidence="1">Glucuronidase</fullName>
    </submittedName>
</protein>
<accession>D2KFN6</accession>
<evidence type="ECO:0000313" key="1">
    <source>
        <dbReference type="EMBL" id="ACZ98638.1"/>
    </source>
</evidence>
<sequence>MEILDAVTHQRIFLYLERTRVTKLWIDDLLIGTQNSLCTPYIYEVSSALTPGKHTLTICVDNTNYPTKGGHLTSENTQTNWNGITGKIELRFFNKQLFKNIMLFL</sequence>
<dbReference type="SUPFAM" id="SSF49785">
    <property type="entry name" value="Galactose-binding domain-like"/>
    <property type="match status" value="1"/>
</dbReference>
<feature type="non-terminal residue" evidence="1">
    <location>
        <position position="105"/>
    </location>
</feature>
<name>D2KFN6_9FIRM</name>
<dbReference type="EMBL" id="GU211314">
    <property type="protein sequence ID" value="ACZ98638.1"/>
    <property type="molecule type" value="Genomic_DNA"/>
</dbReference>
<dbReference type="AlphaFoldDB" id="D2KFN6"/>
<proteinExistence type="predicted"/>
<dbReference type="Gene3D" id="2.60.120.260">
    <property type="entry name" value="Galactose-binding domain-like"/>
    <property type="match status" value="1"/>
</dbReference>